<sequence length="110" mass="12468">MISANWDTRYSLIFKSSYSSDHQMIKTIYRCDDTSLVDLRRIEFDAGTSNTRALSDLETCTAKDFLSETQCKLPCVGVEILRVQTVLNEIKAQRRQNVADAASAGLHWHP</sequence>
<dbReference type="InParanoid" id="A0A369J726"/>
<protein>
    <submittedName>
        <fullName evidence="1">Uncharacterized protein</fullName>
    </submittedName>
</protein>
<proteinExistence type="predicted"/>
<comment type="caution">
    <text evidence="1">The sequence shown here is derived from an EMBL/GenBank/DDBJ whole genome shotgun (WGS) entry which is preliminary data.</text>
</comment>
<gene>
    <name evidence="1" type="ORF">Hypma_002968</name>
</gene>
<evidence type="ECO:0000313" key="1">
    <source>
        <dbReference type="EMBL" id="RDB16407.1"/>
    </source>
</evidence>
<accession>A0A369J726</accession>
<evidence type="ECO:0000313" key="2">
    <source>
        <dbReference type="Proteomes" id="UP000076154"/>
    </source>
</evidence>
<name>A0A369J726_HYPMA</name>
<dbReference type="EMBL" id="LUEZ02000124">
    <property type="protein sequence ID" value="RDB16407.1"/>
    <property type="molecule type" value="Genomic_DNA"/>
</dbReference>
<dbReference type="Proteomes" id="UP000076154">
    <property type="component" value="Unassembled WGS sequence"/>
</dbReference>
<organism evidence="1 2">
    <name type="scientific">Hypsizygus marmoreus</name>
    <name type="common">White beech mushroom</name>
    <name type="synonym">Agaricus marmoreus</name>
    <dbReference type="NCBI Taxonomy" id="39966"/>
    <lineage>
        <taxon>Eukaryota</taxon>
        <taxon>Fungi</taxon>
        <taxon>Dikarya</taxon>
        <taxon>Basidiomycota</taxon>
        <taxon>Agaricomycotina</taxon>
        <taxon>Agaricomycetes</taxon>
        <taxon>Agaricomycetidae</taxon>
        <taxon>Agaricales</taxon>
        <taxon>Tricholomatineae</taxon>
        <taxon>Lyophyllaceae</taxon>
        <taxon>Hypsizygus</taxon>
    </lineage>
</organism>
<keyword evidence="2" id="KW-1185">Reference proteome</keyword>
<reference evidence="1" key="1">
    <citation type="submission" date="2018-04" db="EMBL/GenBank/DDBJ databases">
        <title>Whole genome sequencing of Hypsizygus marmoreus.</title>
        <authorList>
            <person name="Choi I.-G."/>
            <person name="Min B."/>
            <person name="Kim J.-G."/>
            <person name="Kim S."/>
            <person name="Oh Y.-L."/>
            <person name="Kong W.-S."/>
            <person name="Park H."/>
            <person name="Jeong J."/>
            <person name="Song E.-S."/>
        </authorList>
    </citation>
    <scope>NUCLEOTIDE SEQUENCE [LARGE SCALE GENOMIC DNA]</scope>
    <source>
        <strain evidence="1">51987-8</strain>
    </source>
</reference>
<dbReference type="AlphaFoldDB" id="A0A369J726"/>